<name>A0A7G9LNQ9_9BACT</name>
<proteinExistence type="predicted"/>
<sequence length="225" mass="26726">MSINRSSDLVMPDSNIENIYKVEEITRTDLETLPEKEDVKGAIINIFNMTKQINSAPIIRFYYGKKDLINSHIKDGKVVEHVQCYYYEKYRTFGLGSKISEREKREYKKNKFLQIHVNNASADGIVVWRKLGFQYVDVNADRTILGLWYSYLADELKLNETNKEEFFDIISKTKTIKNIKKEYLYHNLPNGKKTFVEWYANKVNEENSQYEISTQMFYNLYEEEK</sequence>
<protein>
    <recommendedName>
        <fullName evidence="3">N-acetyltransferase domain-containing protein</fullName>
    </recommendedName>
</protein>
<evidence type="ECO:0000313" key="1">
    <source>
        <dbReference type="EMBL" id="QNM90258.1"/>
    </source>
</evidence>
<reference evidence="1 2" key="1">
    <citation type="journal article" date="2020" name="Front. Microbiol.">
        <title>Genomic Analysis and Antimicrobial Resistance of Aliarcobacter cryaerophilus Strains From German Water Poultry.</title>
        <authorList>
            <person name="Muller E."/>
            <person name="Hotzel H."/>
            <person name="Ahlers C."/>
            <person name="Hanel I."/>
            <person name="Tomaso H."/>
            <person name="Abdel-Glil M.Y."/>
        </authorList>
    </citation>
    <scope>NUCLEOTIDE SEQUENCE [LARGE SCALE GENOMIC DNA]</scope>
    <source>
        <strain evidence="1 2">16CS1285-4</strain>
    </source>
</reference>
<evidence type="ECO:0008006" key="3">
    <source>
        <dbReference type="Google" id="ProtNLM"/>
    </source>
</evidence>
<accession>A0A7G9LNQ9</accession>
<organism evidence="1 2">
    <name type="scientific">Aliarcobacter cryaerophilus</name>
    <dbReference type="NCBI Taxonomy" id="28198"/>
    <lineage>
        <taxon>Bacteria</taxon>
        <taxon>Pseudomonadati</taxon>
        <taxon>Campylobacterota</taxon>
        <taxon>Epsilonproteobacteria</taxon>
        <taxon>Campylobacterales</taxon>
        <taxon>Arcobacteraceae</taxon>
        <taxon>Aliarcobacter</taxon>
    </lineage>
</organism>
<evidence type="ECO:0000313" key="2">
    <source>
        <dbReference type="Proteomes" id="UP000515842"/>
    </source>
</evidence>
<gene>
    <name evidence="1" type="ORF">HOO34_00515</name>
</gene>
<dbReference type="RefSeq" id="WP_187474588.1">
    <property type="nucleotide sequence ID" value="NZ_CP060693.1"/>
</dbReference>
<dbReference type="EMBL" id="CP060693">
    <property type="protein sequence ID" value="QNM90258.1"/>
    <property type="molecule type" value="Genomic_DNA"/>
</dbReference>
<dbReference type="AlphaFoldDB" id="A0A7G9LNQ9"/>
<dbReference type="Proteomes" id="UP000515842">
    <property type="component" value="Chromosome"/>
</dbReference>